<dbReference type="AlphaFoldDB" id="D6TTR4"/>
<proteinExistence type="predicted"/>
<dbReference type="EMBL" id="ADVG01000003">
    <property type="protein sequence ID" value="EFH83815.1"/>
    <property type="molecule type" value="Genomic_DNA"/>
</dbReference>
<dbReference type="RefSeq" id="WP_007914791.1">
    <property type="nucleotide sequence ID" value="NZ_ADVG01000003.1"/>
</dbReference>
<dbReference type="OrthoDB" id="9793589at2"/>
<evidence type="ECO:0000313" key="2">
    <source>
        <dbReference type="EMBL" id="EFH83815.1"/>
    </source>
</evidence>
<dbReference type="InParanoid" id="D6TTR4"/>
<comment type="caution">
    <text evidence="2">The sequence shown here is derived from an EMBL/GenBank/DDBJ whole genome shotgun (WGS) entry which is preliminary data.</text>
</comment>
<evidence type="ECO:0000313" key="3">
    <source>
        <dbReference type="Proteomes" id="UP000004508"/>
    </source>
</evidence>
<accession>D6TTR4</accession>
<evidence type="ECO:0000256" key="1">
    <source>
        <dbReference type="SAM" id="MobiDB-lite"/>
    </source>
</evidence>
<keyword evidence="3" id="KW-1185">Reference proteome</keyword>
<feature type="compositionally biased region" description="Polar residues" evidence="1">
    <location>
        <begin position="35"/>
        <end position="45"/>
    </location>
</feature>
<dbReference type="STRING" id="485913.Krac_4812"/>
<reference evidence="2 3" key="1">
    <citation type="journal article" date="2011" name="Stand. Genomic Sci.">
        <title>Non-contiguous finished genome sequence and contextual data of the filamentous soil bacterium Ktedonobacter racemifer type strain (SOSP1-21).</title>
        <authorList>
            <person name="Chang Y.J."/>
            <person name="Land M."/>
            <person name="Hauser L."/>
            <person name="Chertkov O."/>
            <person name="Del Rio T.G."/>
            <person name="Nolan M."/>
            <person name="Copeland A."/>
            <person name="Tice H."/>
            <person name="Cheng J.F."/>
            <person name="Lucas S."/>
            <person name="Han C."/>
            <person name="Goodwin L."/>
            <person name="Pitluck S."/>
            <person name="Ivanova N."/>
            <person name="Ovchinikova G."/>
            <person name="Pati A."/>
            <person name="Chen A."/>
            <person name="Palaniappan K."/>
            <person name="Mavromatis K."/>
            <person name="Liolios K."/>
            <person name="Brettin T."/>
            <person name="Fiebig A."/>
            <person name="Rohde M."/>
            <person name="Abt B."/>
            <person name="Goker M."/>
            <person name="Detter J.C."/>
            <person name="Woyke T."/>
            <person name="Bristow J."/>
            <person name="Eisen J.A."/>
            <person name="Markowitz V."/>
            <person name="Hugenholtz P."/>
            <person name="Kyrpides N.C."/>
            <person name="Klenk H.P."/>
            <person name="Lapidus A."/>
        </authorList>
    </citation>
    <scope>NUCLEOTIDE SEQUENCE [LARGE SCALE GENOMIC DNA]</scope>
    <source>
        <strain evidence="3">DSM 44963</strain>
    </source>
</reference>
<protein>
    <submittedName>
        <fullName evidence="2">Uncharacterized protein</fullName>
    </submittedName>
</protein>
<name>D6TTR4_KTERA</name>
<feature type="region of interest" description="Disordered" evidence="1">
    <location>
        <begin position="35"/>
        <end position="56"/>
    </location>
</feature>
<gene>
    <name evidence="2" type="ORF">Krac_4812</name>
</gene>
<sequence>MHQEFPILFNIAMGFSEGSIERYADAVRRSHYDLSSSTGAKQQALESLLTEEKQNE</sequence>
<dbReference type="Proteomes" id="UP000004508">
    <property type="component" value="Unassembled WGS sequence"/>
</dbReference>
<organism evidence="2 3">
    <name type="scientific">Ktedonobacter racemifer DSM 44963</name>
    <dbReference type="NCBI Taxonomy" id="485913"/>
    <lineage>
        <taxon>Bacteria</taxon>
        <taxon>Bacillati</taxon>
        <taxon>Chloroflexota</taxon>
        <taxon>Ktedonobacteria</taxon>
        <taxon>Ktedonobacterales</taxon>
        <taxon>Ktedonobacteraceae</taxon>
        <taxon>Ktedonobacter</taxon>
    </lineage>
</organism>